<evidence type="ECO:0000256" key="1">
    <source>
        <dbReference type="ARBA" id="ARBA00009981"/>
    </source>
</evidence>
<dbReference type="NCBIfam" id="TIGR01552">
    <property type="entry name" value="phd_fam"/>
    <property type="match status" value="1"/>
</dbReference>
<dbReference type="SUPFAM" id="SSF143120">
    <property type="entry name" value="YefM-like"/>
    <property type="match status" value="1"/>
</dbReference>
<protein>
    <recommendedName>
        <fullName evidence="2">Antitoxin</fullName>
    </recommendedName>
</protein>
<reference evidence="3" key="3">
    <citation type="submission" date="2020-02" db="EMBL/GenBank/DDBJ databases">
        <authorList>
            <person name="Sarangi A.N."/>
            <person name="Ghosh S."/>
            <person name="Mukherjee M."/>
            <person name="Tripathy S."/>
        </authorList>
    </citation>
    <scope>NUCLEOTIDE SEQUENCE</scope>
    <source>
        <strain evidence="3">BDU141951</strain>
    </source>
</reference>
<reference evidence="3" key="2">
    <citation type="journal article" date="2015" name="Genome Announc.">
        <title>Draft Genome Sequence of Filamentous Marine Cyanobacterium Lyngbya confervoides Strain BDU141951.</title>
        <authorList>
            <person name="Chandrababunaidu M.M."/>
            <person name="Sen D."/>
            <person name="Tripathy S."/>
        </authorList>
    </citation>
    <scope>NUCLEOTIDE SEQUENCE</scope>
    <source>
        <strain evidence="3">BDU141951</strain>
    </source>
</reference>
<comment type="similarity">
    <text evidence="1 2">Belongs to the phD/YefM antitoxin family.</text>
</comment>
<evidence type="ECO:0000313" key="3">
    <source>
        <dbReference type="EMBL" id="NEV66061.1"/>
    </source>
</evidence>
<comment type="function">
    <text evidence="2">Antitoxin component of a type II toxin-antitoxin (TA) system.</text>
</comment>
<gene>
    <name evidence="3" type="ORF">QQ91_002905</name>
</gene>
<dbReference type="AlphaFoldDB" id="A0A0C1Y036"/>
<proteinExistence type="inferred from homology"/>
<dbReference type="Pfam" id="PF02604">
    <property type="entry name" value="PhdYeFM_antitox"/>
    <property type="match status" value="1"/>
</dbReference>
<name>A0A0C1Y036_9CYAN</name>
<dbReference type="InterPro" id="IPR006442">
    <property type="entry name" value="Antitoxin_Phd/YefM"/>
</dbReference>
<evidence type="ECO:0000256" key="2">
    <source>
        <dbReference type="RuleBase" id="RU362080"/>
    </source>
</evidence>
<dbReference type="InterPro" id="IPR036165">
    <property type="entry name" value="YefM-like_sf"/>
</dbReference>
<sequence>MTWNIDEAQQHFPEILDAAEQSPQVIHQHNHPIAAVIRADLLQEFLAWQAQKQPKPLAQAFSELRQLCAEEDYTFELPSRSDRPNSFLEALQ</sequence>
<organism evidence="3">
    <name type="scientific">Lyngbya confervoides BDU141951</name>
    <dbReference type="NCBI Taxonomy" id="1574623"/>
    <lineage>
        <taxon>Bacteria</taxon>
        <taxon>Bacillati</taxon>
        <taxon>Cyanobacteriota</taxon>
        <taxon>Cyanophyceae</taxon>
        <taxon>Oscillatoriophycideae</taxon>
        <taxon>Oscillatoriales</taxon>
        <taxon>Microcoleaceae</taxon>
        <taxon>Lyngbya</taxon>
    </lineage>
</organism>
<dbReference type="Gene3D" id="3.40.1620.10">
    <property type="entry name" value="YefM-like domain"/>
    <property type="match status" value="1"/>
</dbReference>
<accession>A0A0C1Y036</accession>
<dbReference type="EMBL" id="JTHE02000003">
    <property type="protein sequence ID" value="NEV66061.1"/>
    <property type="molecule type" value="Genomic_DNA"/>
</dbReference>
<comment type="caution">
    <text evidence="3">The sequence shown here is derived from an EMBL/GenBank/DDBJ whole genome shotgun (WGS) entry which is preliminary data.</text>
</comment>
<reference evidence="3" key="1">
    <citation type="submission" date="2014-11" db="EMBL/GenBank/DDBJ databases">
        <authorList>
            <person name="Malar M.C."/>
            <person name="Sen D."/>
            <person name="Tripathy S."/>
        </authorList>
    </citation>
    <scope>NUCLEOTIDE SEQUENCE</scope>
    <source>
        <strain evidence="3">BDU141951</strain>
    </source>
</reference>